<dbReference type="EMBL" id="DS990391">
    <property type="protein sequence ID" value="EFR45953.1"/>
    <property type="molecule type" value="Genomic_DNA"/>
</dbReference>
<proteinExistence type="inferred from homology"/>
<feature type="domain" description="Beta-ketoacyl-[acyl-carrier-protein] synthase III N-terminal" evidence="15">
    <location>
        <begin position="108"/>
        <end position="187"/>
    </location>
</feature>
<evidence type="ECO:0000256" key="7">
    <source>
        <dbReference type="ARBA" id="ARBA00022832"/>
    </source>
</evidence>
<dbReference type="PANTHER" id="PTHR34069:SF2">
    <property type="entry name" value="BETA-KETOACYL-[ACYL-CARRIER-PROTEIN] SYNTHASE III"/>
    <property type="match status" value="1"/>
</dbReference>
<organism evidence="16 19">
    <name type="scientific">Helicobacter cinaedi CCUG 18818 = ATCC BAA-847</name>
    <dbReference type="NCBI Taxonomy" id="537971"/>
    <lineage>
        <taxon>Bacteria</taxon>
        <taxon>Pseudomonadati</taxon>
        <taxon>Campylobacterota</taxon>
        <taxon>Epsilonproteobacteria</taxon>
        <taxon>Campylobacterales</taxon>
        <taxon>Helicobacteraceae</taxon>
        <taxon>Helicobacter</taxon>
    </lineage>
</organism>
<comment type="subcellular location">
    <subcellularLocation>
        <location evidence="13">Cytoplasm</location>
    </subcellularLocation>
</comment>
<evidence type="ECO:0000313" key="18">
    <source>
        <dbReference type="Proteomes" id="UP000005755"/>
    </source>
</evidence>
<dbReference type="Proteomes" id="UP000005755">
    <property type="component" value="Unassembled WGS sequence"/>
</dbReference>
<evidence type="ECO:0000256" key="5">
    <source>
        <dbReference type="ARBA" id="ARBA00022516"/>
    </source>
</evidence>
<dbReference type="HAMAP" id="MF_01815">
    <property type="entry name" value="FabH"/>
    <property type="match status" value="1"/>
</dbReference>
<evidence type="ECO:0000256" key="8">
    <source>
        <dbReference type="ARBA" id="ARBA00023098"/>
    </source>
</evidence>
<dbReference type="AlphaFoldDB" id="A0AAI8QI15"/>
<keyword evidence="7 13" id="KW-0276">Fatty acid metabolism</keyword>
<dbReference type="PANTHER" id="PTHR34069">
    <property type="entry name" value="3-OXOACYL-[ACYL-CARRIER-PROTEIN] SYNTHASE 3"/>
    <property type="match status" value="1"/>
</dbReference>
<gene>
    <name evidence="13 16" type="primary">fabH</name>
    <name evidence="16" type="ORF">HCBAA847_2096</name>
    <name evidence="17" type="ORF">HCCG_00499</name>
</gene>
<evidence type="ECO:0000256" key="2">
    <source>
        <dbReference type="ARBA" id="ARBA00008642"/>
    </source>
</evidence>
<dbReference type="GO" id="GO:0044550">
    <property type="term" value="P:secondary metabolite biosynthetic process"/>
    <property type="evidence" value="ECO:0007669"/>
    <property type="project" value="TreeGrafter"/>
</dbReference>
<dbReference type="EMBL" id="AP012492">
    <property type="protein sequence ID" value="BAM33313.1"/>
    <property type="molecule type" value="Genomic_DNA"/>
</dbReference>
<comment type="subunit">
    <text evidence="13">Homodimer.</text>
</comment>
<name>A0AAI8QI15_9HELI</name>
<feature type="domain" description="Beta-ketoacyl-[acyl-carrier-protein] synthase III C-terminal" evidence="14">
    <location>
        <begin position="247"/>
        <end position="335"/>
    </location>
</feature>
<evidence type="ECO:0000313" key="16">
    <source>
        <dbReference type="EMBL" id="BAM33313.1"/>
    </source>
</evidence>
<comment type="catalytic activity">
    <reaction evidence="12">
        <text>malonyl-[ACP] + acetyl-CoA + H(+) = 3-oxobutanoyl-[ACP] + CO2 + CoA</text>
        <dbReference type="Rhea" id="RHEA:12080"/>
        <dbReference type="Rhea" id="RHEA-COMP:9623"/>
        <dbReference type="Rhea" id="RHEA-COMP:9625"/>
        <dbReference type="ChEBI" id="CHEBI:15378"/>
        <dbReference type="ChEBI" id="CHEBI:16526"/>
        <dbReference type="ChEBI" id="CHEBI:57287"/>
        <dbReference type="ChEBI" id="CHEBI:57288"/>
        <dbReference type="ChEBI" id="CHEBI:78449"/>
        <dbReference type="ChEBI" id="CHEBI:78450"/>
        <dbReference type="EC" id="2.3.1.180"/>
    </reaction>
    <physiologicalReaction direction="left-to-right" evidence="12">
        <dbReference type="Rhea" id="RHEA:12081"/>
    </physiologicalReaction>
</comment>
<evidence type="ECO:0000313" key="17">
    <source>
        <dbReference type="EMBL" id="EFR45953.1"/>
    </source>
</evidence>
<dbReference type="NCBIfam" id="TIGR00747">
    <property type="entry name" value="fabH"/>
    <property type="match status" value="1"/>
</dbReference>
<dbReference type="InterPro" id="IPR004655">
    <property type="entry name" value="FabH"/>
</dbReference>
<comment type="pathway">
    <text evidence="1 13">Lipid metabolism; fatty acid biosynthesis.</text>
</comment>
<dbReference type="SUPFAM" id="SSF53901">
    <property type="entry name" value="Thiolase-like"/>
    <property type="match status" value="1"/>
</dbReference>
<keyword evidence="4 13" id="KW-0963">Cytoplasm</keyword>
<evidence type="ECO:0000256" key="4">
    <source>
        <dbReference type="ARBA" id="ARBA00022490"/>
    </source>
</evidence>
<keyword evidence="9 13" id="KW-0275">Fatty acid biosynthesis</keyword>
<keyword evidence="6 13" id="KW-0808">Transferase</keyword>
<dbReference type="Pfam" id="PF08545">
    <property type="entry name" value="ACP_syn_III"/>
    <property type="match status" value="1"/>
</dbReference>
<dbReference type="Pfam" id="PF08541">
    <property type="entry name" value="ACP_syn_III_C"/>
    <property type="match status" value="1"/>
</dbReference>
<dbReference type="KEGG" id="hcb:HCBAA847_2096"/>
<dbReference type="InterPro" id="IPR016039">
    <property type="entry name" value="Thiolase-like"/>
</dbReference>
<keyword evidence="18" id="KW-1185">Reference proteome</keyword>
<sequence>MRYATLKSIASYVPPTCVTNADFEKILDTSDEWIVKRTGIKTRYFALPSQNTSDLAYEAGKKAMQRAGVRAEDIDAVIVATLSPDYLTMPSTACITSYKLGIENKPAFDISSACSGFIYLLSLAKSFIESGTHRRILIIGAEKISSVLDFSDRSTCVLFGDGAGACVIETTEDKNAAILDVHTSANGKHQDFLCTPRIQSVSQSIFSDKLESSKSFCLHDSTYLQMKGNETFKLAVKTLVNDVNDILTNNALQPQDIAYFIPHQANLRIINAVGEQLSFNEKQLVISVQKYGNTSAASIPMAMNDLYEENKLKYGDLMLLDAFGGGLTWGSALVRFGGKSCKESKSFLDSI</sequence>
<evidence type="ECO:0000256" key="6">
    <source>
        <dbReference type="ARBA" id="ARBA00022679"/>
    </source>
</evidence>
<feature type="active site" evidence="13">
    <location>
        <position position="114"/>
    </location>
</feature>
<evidence type="ECO:0000256" key="1">
    <source>
        <dbReference type="ARBA" id="ARBA00005194"/>
    </source>
</evidence>
<evidence type="ECO:0000256" key="13">
    <source>
        <dbReference type="HAMAP-Rule" id="MF_01815"/>
    </source>
</evidence>
<dbReference type="GO" id="GO:0005737">
    <property type="term" value="C:cytoplasm"/>
    <property type="evidence" value="ECO:0007669"/>
    <property type="project" value="UniProtKB-SubCell"/>
</dbReference>
<reference evidence="16" key="3">
    <citation type="submission" date="2012-07" db="EMBL/GenBank/DDBJ databases">
        <authorList>
            <person name="Akiyama T."/>
            <person name="Takeshita N."/>
            <person name="Ohmagari N."/>
            <person name="Kirikae T."/>
        </authorList>
    </citation>
    <scope>NUCLEOTIDE SEQUENCE</scope>
    <source>
        <strain evidence="16">ATCC BAA-847</strain>
    </source>
</reference>
<dbReference type="EC" id="2.3.1.180" evidence="3 13"/>
<reference evidence="18" key="4">
    <citation type="journal article" date="2014" name="Genome Announc.">
        <title>Draft genome sequences of six enterohepatic helicobacter species isolated from humans and one from rhesus macaques.</title>
        <authorList>
            <person name="Shen Z."/>
            <person name="Sheh A."/>
            <person name="Young S.K."/>
            <person name="Abouelliel A."/>
            <person name="Ward D.V."/>
            <person name="Earl A.M."/>
            <person name="Fox J.G."/>
        </authorList>
    </citation>
    <scope>NUCLEOTIDE SEQUENCE [LARGE SCALE GENOMIC DNA]</scope>
    <source>
        <strain evidence="18">CCUG 18818</strain>
    </source>
</reference>
<comment type="similarity">
    <text evidence="2 13">Belongs to the thiolase-like superfamily. FabH family.</text>
</comment>
<keyword evidence="11 13" id="KW-0012">Acyltransferase</keyword>
<evidence type="ECO:0000256" key="10">
    <source>
        <dbReference type="ARBA" id="ARBA00023268"/>
    </source>
</evidence>
<dbReference type="FunFam" id="3.40.47.10:FF:000004">
    <property type="entry name" value="3-oxoacyl-[acyl-carrier-protein] synthase 3"/>
    <property type="match status" value="1"/>
</dbReference>
<evidence type="ECO:0000256" key="11">
    <source>
        <dbReference type="ARBA" id="ARBA00023315"/>
    </source>
</evidence>
<comment type="domain">
    <text evidence="13">The last Arg residue of the ACP-binding site is essential for the weak association between ACP/AcpP and FabH.</text>
</comment>
<dbReference type="InterPro" id="IPR013751">
    <property type="entry name" value="ACP_syn_III_N"/>
</dbReference>
<dbReference type="RefSeq" id="WP_002955787.1">
    <property type="nucleotide sequence ID" value="NC_020555.1"/>
</dbReference>
<feature type="active site" evidence="13">
    <location>
        <position position="293"/>
    </location>
</feature>
<dbReference type="InterPro" id="IPR013747">
    <property type="entry name" value="ACP_syn_III_C"/>
</dbReference>
<evidence type="ECO:0000256" key="12">
    <source>
        <dbReference type="ARBA" id="ARBA00051096"/>
    </source>
</evidence>
<evidence type="ECO:0000313" key="19">
    <source>
        <dbReference type="Proteomes" id="UP000006036"/>
    </source>
</evidence>
<reference evidence="16 19" key="2">
    <citation type="journal article" date="2012" name="J. Bacteriol.">
        <title>Complete Genome Sequence of Helicobacter cinaedi Type Strain ATCC BAA-847.</title>
        <authorList>
            <person name="Miyoshi-Akiyama T."/>
            <person name="Takeshita N."/>
            <person name="Ohmagari N."/>
            <person name="Kirikae T."/>
        </authorList>
    </citation>
    <scope>NUCLEOTIDE SEQUENCE [LARGE SCALE GENOMIC DNA]</scope>
    <source>
        <strain evidence="16 19">ATCC BAA-847</strain>
    </source>
</reference>
<dbReference type="GeneID" id="66540236"/>
<comment type="function">
    <text evidence="13">Catalyzes the condensation reaction of fatty acid synthesis by the addition to an acyl acceptor of two carbons from malonyl-ACP. Catalyzes the first condensation reaction which initiates fatty acid synthesis and may therefore play a role in governing the total rate of fatty acid production. Possesses both acetoacetyl-ACP synthase and acetyl transacylase activities. Its substrate specificity determines the biosynthesis of branched-chain and/or straight-chain of fatty acids.</text>
</comment>
<evidence type="ECO:0000259" key="15">
    <source>
        <dbReference type="Pfam" id="PF08545"/>
    </source>
</evidence>
<dbReference type="NCBIfam" id="NF006829">
    <property type="entry name" value="PRK09352.1"/>
    <property type="match status" value="1"/>
</dbReference>
<evidence type="ECO:0000259" key="14">
    <source>
        <dbReference type="Pfam" id="PF08541"/>
    </source>
</evidence>
<evidence type="ECO:0000256" key="3">
    <source>
        <dbReference type="ARBA" id="ARBA00012333"/>
    </source>
</evidence>
<dbReference type="GO" id="GO:0004315">
    <property type="term" value="F:3-oxoacyl-[acyl-carrier-protein] synthase activity"/>
    <property type="evidence" value="ECO:0007669"/>
    <property type="project" value="InterPro"/>
</dbReference>
<dbReference type="Proteomes" id="UP000006036">
    <property type="component" value="Chromosome 1"/>
</dbReference>
<dbReference type="GO" id="GO:0033818">
    <property type="term" value="F:beta-ketoacyl-acyl-carrier-protein synthase III activity"/>
    <property type="evidence" value="ECO:0007669"/>
    <property type="project" value="UniProtKB-UniRule"/>
</dbReference>
<feature type="active site" evidence="13">
    <location>
        <position position="263"/>
    </location>
</feature>
<keyword evidence="10 13" id="KW-0511">Multifunctional enzyme</keyword>
<dbReference type="Gene3D" id="3.40.47.10">
    <property type="match status" value="1"/>
</dbReference>
<keyword evidence="5 13" id="KW-0444">Lipid biosynthesis</keyword>
<reference evidence="17" key="1">
    <citation type="submission" date="2008-08" db="EMBL/GenBank/DDBJ databases">
        <title>Annotation of Helicobacter cinaedi strain CCUG 18818.</title>
        <authorList>
            <consortium name="The Broad Institute Genome Sequencing Platform"/>
            <person name="Fox J.G."/>
            <person name="Shen Z."/>
            <person name="Charoenlap N."/>
            <person name="Schauer D.B."/>
            <person name="Ward D."/>
            <person name="Mehta T."/>
            <person name="Young S."/>
            <person name="Jaffe D."/>
            <person name="Gnerre S."/>
            <person name="Berlin A."/>
            <person name="Heiman D."/>
            <person name="Hepburn T."/>
            <person name="Shea T."/>
            <person name="Sykes S."/>
            <person name="Alvarado L."/>
            <person name="Kodira C."/>
            <person name="Borodovsky M."/>
            <person name="Lander E."/>
            <person name="Galagan J."/>
            <person name="Nusbaum C."/>
            <person name="Birren B."/>
        </authorList>
    </citation>
    <scope>NUCLEOTIDE SEQUENCE</scope>
    <source>
        <strain evidence="17">CCUG 18818</strain>
    </source>
</reference>
<accession>A0AAI8QI15</accession>
<dbReference type="CDD" id="cd00830">
    <property type="entry name" value="KAS_III"/>
    <property type="match status" value="1"/>
</dbReference>
<evidence type="ECO:0000256" key="9">
    <source>
        <dbReference type="ARBA" id="ARBA00023160"/>
    </source>
</evidence>
<feature type="region of interest" description="ACP-binding" evidence="13">
    <location>
        <begin position="264"/>
        <end position="268"/>
    </location>
</feature>
<dbReference type="GO" id="GO:0006633">
    <property type="term" value="P:fatty acid biosynthetic process"/>
    <property type="evidence" value="ECO:0007669"/>
    <property type="project" value="UniProtKB-UniRule"/>
</dbReference>
<keyword evidence="8 13" id="KW-0443">Lipid metabolism</keyword>
<protein>
    <recommendedName>
        <fullName evidence="3 13">Beta-ketoacyl-[acyl-carrier-protein] synthase III</fullName>
        <shortName evidence="13">Beta-ketoacyl-ACP synthase III</shortName>
        <shortName evidence="13">KAS III</shortName>
        <ecNumber evidence="3 13">2.3.1.180</ecNumber>
    </recommendedName>
    <alternativeName>
        <fullName evidence="13">3-oxoacyl-[acyl-carrier-protein] synthase 3</fullName>
    </alternativeName>
    <alternativeName>
        <fullName evidence="13">3-oxoacyl-[acyl-carrier-protein] synthase III</fullName>
    </alternativeName>
</protein>